<dbReference type="EMBL" id="KY888882">
    <property type="protein sequence ID" value="ARQ95089.1"/>
    <property type="molecule type" value="Genomic_DNA"/>
</dbReference>
<accession>A0A1X9SGB0</accession>
<sequence>MFKIRFANDSLKLFFEKDFNSIDEFMDFYLDSRHGHIFINTILEGREQFVQRLRTERPSREAVLVLRTFKEGF</sequence>
<gene>
    <name evidence="1" type="ORF">FLAPJACK_178</name>
</gene>
<evidence type="ECO:0000313" key="1">
    <source>
        <dbReference type="EMBL" id="ARQ95089.1"/>
    </source>
</evidence>
<evidence type="ECO:0000313" key="2">
    <source>
        <dbReference type="Proteomes" id="UP000222741"/>
    </source>
</evidence>
<reference evidence="2" key="1">
    <citation type="submission" date="2017-04" db="EMBL/GenBank/DDBJ databases">
        <authorList>
            <person name="Abille Z."/>
            <person name="Afsharjavan R."/>
            <person name="Alms C.E."/>
            <person name="Anil A."/>
            <person name="Azuma E.A."/>
            <person name="Boateng D."/>
            <person name="Bowden K.V."/>
            <person name="Bui Q."/>
            <person name="Callaghan K.D."/>
            <person name="Canova P.N."/>
            <person name="Carter A.-G.V."/>
            <person name="Carty B."/>
            <person name="Choudhary A."/>
            <person name="Chugh K."/>
            <person name="Clark C.B."/>
            <person name="Clark J."/>
            <person name="Cortez R."/>
            <person name="Dalwadi R.M."/>
            <person name="Daou G."/>
            <person name="Das M."/>
            <person name="Dasari S."/>
            <person name="Davis E.H."/>
            <person name="Defreitas N."/>
            <person name="Demirji J."/>
            <person name="Endres C."/>
            <person name="Fakhar S."/>
            <person name="Feeley N."/>
            <person name="Flores D.C."/>
            <person name="Fowler A.R."/>
            <person name="George T."/>
            <person name="Greis H.L."/>
            <person name="Groleau D.L."/>
            <person name="Gulati J.K."/>
            <person name="Guzman W."/>
            <person name="Hallworth A.N."/>
            <person name="Hariri A."/>
            <person name="Haya V.N."/>
            <person name="Hoffman A.K."/>
            <person name="Horne B."/>
            <person name="Howard T."/>
            <person name="Iglesia A.J."/>
            <person name="Ijezie O.D."/>
            <person name="Incognito N.A."/>
            <person name="Inen J.A."/>
            <person name="Jaiswal A."/>
            <person name="Jezek R.A."/>
            <person name="Kawa A.C."/>
            <person name="Khan F."/>
            <person name="Khin A.C."/>
            <person name="Knapo J."/>
            <person name="Kong A.S."/>
            <person name="Le B.Q."/>
            <person name="Le Q.M."/>
            <person name="Le T.-H.M."/>
            <person name="Lee M."/>
            <person name="Lockwood J.L."/>
            <person name="Loto-Rojas G.S."/>
            <person name="Mantzavinos A."/>
            <person name="Martinez D.R."/>
            <person name="Meadows A.R."/>
            <person name="Mehr S."/>
            <person name="Mellon M.N."/>
            <person name="Memon S."/>
            <person name="Miller B."/>
            <person name="Min S."/>
            <person name="Mitchell L.M."/>
            <person name="Mohamed I.R."/>
            <person name="Mohammed F.O."/>
            <person name="More S."/>
            <person name="Muntaha S."/>
            <person name="Nadeem I."/>
            <person name="Ndjeumen-Njinguet A.S."/>
            <person name="Ng P."/>
            <person name="Ngu V.E."/>
            <person name="Nguyen B.N."/>
            <person name="OHern C.T."/>
            <person name="Oboh U.S."/>
            <person name="Pagano C.W."/>
            <person name="Panakal P.R."/>
            <person name="Park D.A."/>
            <person name="Parsana D."/>
            <person name="Patel P."/>
            <person name="Patel V.S."/>
            <person name="Patwardhan V.M."/>
            <person name="Pawar S.D."/>
            <person name="Payne V.R."/>
            <person name="Petricel I.M."/>
            <person name="Phillips C."/>
            <person name="Puglisi K.M."/>
            <person name="Ramaprasad G."/>
            <person name="Raza A.S."/>
            <person name="Rivera-Oven A.G."/>
            <person name="Robins E."/>
            <person name="Roeun D.C."/>
            <person name="Rostovtseva N."/>
            <person name="Sadat M."/>
            <person name="Seas A."/>
            <person name="So E.J."/>
            <person name="Sogbesan C."/>
            <person name="Strumsky L.A."/>
            <person name="Sun J.L."/>
            <person name="Sutherland H.J."/>
            <person name="Tchakounte I."/>
            <person name="Tewell J.R."/>
            <person name="Thapa D.J."/>
            <person name="Tkach Y."/>
            <person name="Tran C.D."/>
            <person name="Tran V."/>
            <person name="Vithayathil T."/>
            <person name="Vivekanandan A."/>
            <person name="Wang S.R."/>
            <person name="White E."/>
            <person name="Yang A.L."/>
            <person name="Ye D.T."/>
            <person name="Yirenkyi M."/>
            <person name="Zarb J.S."/>
            <person name="Zhang S."/>
            <person name="Zhou M.T."/>
            <person name="Cao A."/>
            <person name="Nguyen K.M."/>
            <person name="Patel K."/>
            <person name="Patel P."/>
            <person name="Pennington E."/>
            <person name="Sendze O."/>
            <person name="Zahangir S."/>
            <person name="Correa-Mendez M."/>
            <person name="Fabian M.F."/>
            <person name="Liu S."/>
            <person name="Jethmalani Y."/>
            <person name="Nunn R."/>
            <person name="Prakash A."/>
            <person name="Louise T."/>
            <person name="Russell D.A."/>
            <person name="Hatfull G.F."/>
            <person name="Erill I."/>
            <person name="Caruso S.M."/>
        </authorList>
    </citation>
    <scope>NUCLEOTIDE SEQUENCE [LARGE SCALE GENOMIC DNA]</scope>
</reference>
<organism evidence="1 2">
    <name type="scientific">Bacillus phage Flapjack</name>
    <dbReference type="NCBI Taxonomy" id="1983465"/>
    <lineage>
        <taxon>Viruses</taxon>
        <taxon>Duplodnaviria</taxon>
        <taxon>Heunggongvirae</taxon>
        <taxon>Uroviricota</taxon>
        <taxon>Caudoviricetes</taxon>
        <taxon>Herelleviridae</taxon>
        <taxon>Bastillevirinae</taxon>
        <taxon>Bequatrovirus</taxon>
        <taxon>Bequatrovirus spock</taxon>
    </lineage>
</organism>
<dbReference type="Proteomes" id="UP000222741">
    <property type="component" value="Segment"/>
</dbReference>
<name>A0A1X9SGB0_9CAUD</name>
<proteinExistence type="predicted"/>
<protein>
    <submittedName>
        <fullName evidence="1">Uncharacterized protein</fullName>
    </submittedName>
</protein>